<feature type="compositionally biased region" description="Basic and acidic residues" evidence="1">
    <location>
        <begin position="14"/>
        <end position="32"/>
    </location>
</feature>
<name>A0A841HQJ8_9GAMM</name>
<dbReference type="EMBL" id="JACHHZ010000004">
    <property type="protein sequence ID" value="MBB6095023.1"/>
    <property type="molecule type" value="Genomic_DNA"/>
</dbReference>
<feature type="region of interest" description="Disordered" evidence="1">
    <location>
        <begin position="233"/>
        <end position="266"/>
    </location>
</feature>
<protein>
    <recommendedName>
        <fullName evidence="4">Large polyvalent protein-associated domain-containing protein</fullName>
    </recommendedName>
</protein>
<evidence type="ECO:0000256" key="1">
    <source>
        <dbReference type="SAM" id="MobiDB-lite"/>
    </source>
</evidence>
<dbReference type="Proteomes" id="UP000588068">
    <property type="component" value="Unassembled WGS sequence"/>
</dbReference>
<comment type="caution">
    <text evidence="2">The sequence shown here is derived from an EMBL/GenBank/DDBJ whole genome shotgun (WGS) entry which is preliminary data.</text>
</comment>
<dbReference type="RefSeq" id="WP_184334391.1">
    <property type="nucleotide sequence ID" value="NZ_JACHHZ010000004.1"/>
</dbReference>
<dbReference type="AlphaFoldDB" id="A0A841HQJ8"/>
<evidence type="ECO:0000313" key="2">
    <source>
        <dbReference type="EMBL" id="MBB6095023.1"/>
    </source>
</evidence>
<evidence type="ECO:0000313" key="3">
    <source>
        <dbReference type="Proteomes" id="UP000588068"/>
    </source>
</evidence>
<evidence type="ECO:0008006" key="4">
    <source>
        <dbReference type="Google" id="ProtNLM"/>
    </source>
</evidence>
<sequence>MAERPDTPKNPPLVRDESNRGDQAGRRSETSDPRTQASGNGAGAGQPTRSTQRSVGRRASQLIIGRLQEHGRAPYQFRPDQDLSYYAKLVTTAGVKVLWGKDLERAIHAGETIPKAGDLVGARRTGREAVTLVDRKRDAQGNVVAQSEHHAHRTRWEVEKLQFLAERARRARLARDAHLDTREAVRQRPELRSAFLSLRAAEQLAAQRIANPEDRVRFLQMVREAITASVQRGEPLPDINLRQKSPAATAPSVAPISKRRRDEPTR</sequence>
<keyword evidence="3" id="KW-1185">Reference proteome</keyword>
<accession>A0A841HQJ8</accession>
<organism evidence="2 3">
    <name type="scientific">Povalibacter uvarum</name>
    <dbReference type="NCBI Taxonomy" id="732238"/>
    <lineage>
        <taxon>Bacteria</taxon>
        <taxon>Pseudomonadati</taxon>
        <taxon>Pseudomonadota</taxon>
        <taxon>Gammaproteobacteria</taxon>
        <taxon>Steroidobacterales</taxon>
        <taxon>Steroidobacteraceae</taxon>
        <taxon>Povalibacter</taxon>
    </lineage>
</organism>
<feature type="region of interest" description="Disordered" evidence="1">
    <location>
        <begin position="1"/>
        <end position="57"/>
    </location>
</feature>
<reference evidence="2 3" key="1">
    <citation type="submission" date="2020-08" db="EMBL/GenBank/DDBJ databases">
        <title>Genomic Encyclopedia of Type Strains, Phase IV (KMG-IV): sequencing the most valuable type-strain genomes for metagenomic binning, comparative biology and taxonomic classification.</title>
        <authorList>
            <person name="Goeker M."/>
        </authorList>
    </citation>
    <scope>NUCLEOTIDE SEQUENCE [LARGE SCALE GENOMIC DNA]</scope>
    <source>
        <strain evidence="2 3">DSM 26723</strain>
    </source>
</reference>
<gene>
    <name evidence="2" type="ORF">HNQ60_003910</name>
</gene>
<proteinExistence type="predicted"/>